<protein>
    <recommendedName>
        <fullName evidence="4">Sialate O-acetylesterase domain-containing protein</fullName>
    </recommendedName>
</protein>
<dbReference type="Gene3D" id="3.40.50.1110">
    <property type="entry name" value="SGNH hydrolase"/>
    <property type="match status" value="1"/>
</dbReference>
<dbReference type="GO" id="GO:0005975">
    <property type="term" value="P:carbohydrate metabolic process"/>
    <property type="evidence" value="ECO:0007669"/>
    <property type="project" value="TreeGrafter"/>
</dbReference>
<dbReference type="OrthoDB" id="9795554at2"/>
<dbReference type="Pfam" id="PF03629">
    <property type="entry name" value="SASA"/>
    <property type="match status" value="2"/>
</dbReference>
<keyword evidence="6" id="KW-1185">Reference proteome</keyword>
<dbReference type="InterPro" id="IPR036514">
    <property type="entry name" value="SGNH_hydro_sf"/>
</dbReference>
<dbReference type="EMBL" id="CP036525">
    <property type="protein sequence ID" value="QDT06710.1"/>
    <property type="molecule type" value="Genomic_DNA"/>
</dbReference>
<evidence type="ECO:0000256" key="2">
    <source>
        <dbReference type="SAM" id="MobiDB-lite"/>
    </source>
</evidence>
<dbReference type="InterPro" id="IPR039329">
    <property type="entry name" value="SIAE"/>
</dbReference>
<dbReference type="PANTHER" id="PTHR22901:SF0">
    <property type="entry name" value="SIALATE O-ACETYLESTERASE"/>
    <property type="match status" value="1"/>
</dbReference>
<name>A0A517NHV3_9BACT</name>
<sequence length="509" mass="56445" precursor="true">MPHRFLVIAVLLLTATTVQAELKFSPVFGDSMVVQRDKPIHVWGWTQPGTKVAAEIAGHTANAVADDQGRFDLKLDALPAGGPHELVVQADQRRVFEDVLVGEVWVCSGQSNMQWNVGSANDADLESLTAKYPNLRLITVPQVGTQEPQDDFKGQWQSCTPQSVKDFSAVGYFFGRQLHQTLDVPVGLIDNSWGGSSAEAWVPRDVLKSEGQYDELLAKWDDLAKTFDFDAELAKWNEKTEKWKADGKKGRAPQRPRDVLSGQHRPANLYNGVLHPILGYTIRGAIWYQGESNAGRAYQYRDLFPLMIQTWRDHWSQDEFPFYWVQLADFRAEVSEPSDSDWAELREAQTMTMSRLPATGEAVITDLGEASDIHPKNKQDVGKRLARWALAKDYGYNIPYRSPTFASLEVKGNKAIVKFDHVGGGLDTFDVNTPIGLTIAGDDQKFVSASGKIVGKDTIEVSAAAVKNPVAVRYAWADNPVANLQSSEGLPMTPFRTDQWPGITAGNVK</sequence>
<gene>
    <name evidence="5" type="ORF">K227x_51260</name>
</gene>
<keyword evidence="1" id="KW-0378">Hydrolase</keyword>
<evidence type="ECO:0000313" key="5">
    <source>
        <dbReference type="EMBL" id="QDT06710.1"/>
    </source>
</evidence>
<feature type="domain" description="Sialate O-acetylesterase" evidence="4">
    <location>
        <begin position="103"/>
        <end position="225"/>
    </location>
</feature>
<evidence type="ECO:0000259" key="4">
    <source>
        <dbReference type="Pfam" id="PF03629"/>
    </source>
</evidence>
<evidence type="ECO:0000256" key="3">
    <source>
        <dbReference type="SAM" id="SignalP"/>
    </source>
</evidence>
<accession>A0A517NHV3</accession>
<dbReference type="InterPro" id="IPR005181">
    <property type="entry name" value="SASA"/>
</dbReference>
<reference evidence="5 6" key="1">
    <citation type="submission" date="2019-02" db="EMBL/GenBank/DDBJ databases">
        <title>Deep-cultivation of Planctomycetes and their phenomic and genomic characterization uncovers novel biology.</title>
        <authorList>
            <person name="Wiegand S."/>
            <person name="Jogler M."/>
            <person name="Boedeker C."/>
            <person name="Pinto D."/>
            <person name="Vollmers J."/>
            <person name="Rivas-Marin E."/>
            <person name="Kohn T."/>
            <person name="Peeters S.H."/>
            <person name="Heuer A."/>
            <person name="Rast P."/>
            <person name="Oberbeckmann S."/>
            <person name="Bunk B."/>
            <person name="Jeske O."/>
            <person name="Meyerdierks A."/>
            <person name="Storesund J.E."/>
            <person name="Kallscheuer N."/>
            <person name="Luecker S."/>
            <person name="Lage O.M."/>
            <person name="Pohl T."/>
            <person name="Merkel B.J."/>
            <person name="Hornburger P."/>
            <person name="Mueller R.-W."/>
            <person name="Bruemmer F."/>
            <person name="Labrenz M."/>
            <person name="Spormann A.M."/>
            <person name="Op den Camp H."/>
            <person name="Overmann J."/>
            <person name="Amann R."/>
            <person name="Jetten M.S.M."/>
            <person name="Mascher T."/>
            <person name="Medema M.H."/>
            <person name="Devos D.P."/>
            <person name="Kaster A.-K."/>
            <person name="Ovreas L."/>
            <person name="Rohde M."/>
            <person name="Galperin M.Y."/>
            <person name="Jogler C."/>
        </authorList>
    </citation>
    <scope>NUCLEOTIDE SEQUENCE [LARGE SCALE GENOMIC DNA]</scope>
    <source>
        <strain evidence="5 6">K22_7</strain>
    </source>
</reference>
<dbReference type="AlphaFoldDB" id="A0A517NHV3"/>
<evidence type="ECO:0000313" key="6">
    <source>
        <dbReference type="Proteomes" id="UP000318538"/>
    </source>
</evidence>
<dbReference type="GO" id="GO:0001681">
    <property type="term" value="F:sialate O-acetylesterase activity"/>
    <property type="evidence" value="ECO:0007669"/>
    <property type="project" value="InterPro"/>
</dbReference>
<organism evidence="5 6">
    <name type="scientific">Rubripirellula lacrimiformis</name>
    <dbReference type="NCBI Taxonomy" id="1930273"/>
    <lineage>
        <taxon>Bacteria</taxon>
        <taxon>Pseudomonadati</taxon>
        <taxon>Planctomycetota</taxon>
        <taxon>Planctomycetia</taxon>
        <taxon>Pirellulales</taxon>
        <taxon>Pirellulaceae</taxon>
        <taxon>Rubripirellula</taxon>
    </lineage>
</organism>
<proteinExistence type="predicted"/>
<feature type="region of interest" description="Disordered" evidence="2">
    <location>
        <begin position="242"/>
        <end position="261"/>
    </location>
</feature>
<dbReference type="SUPFAM" id="SSF52266">
    <property type="entry name" value="SGNH hydrolase"/>
    <property type="match status" value="1"/>
</dbReference>
<dbReference type="KEGG" id="rlc:K227x_51260"/>
<keyword evidence="3" id="KW-0732">Signal</keyword>
<dbReference type="RefSeq" id="WP_145173728.1">
    <property type="nucleotide sequence ID" value="NZ_CP036525.1"/>
</dbReference>
<dbReference type="Proteomes" id="UP000318538">
    <property type="component" value="Chromosome"/>
</dbReference>
<feature type="chain" id="PRO_5021977578" description="Sialate O-acetylesterase domain-containing protein" evidence="3">
    <location>
        <begin position="21"/>
        <end position="509"/>
    </location>
</feature>
<feature type="signal peptide" evidence="3">
    <location>
        <begin position="1"/>
        <end position="20"/>
    </location>
</feature>
<dbReference type="PANTHER" id="PTHR22901">
    <property type="entry name" value="SIALATE O-ACETYLESTERASE"/>
    <property type="match status" value="1"/>
</dbReference>
<evidence type="ECO:0000256" key="1">
    <source>
        <dbReference type="ARBA" id="ARBA00022801"/>
    </source>
</evidence>
<feature type="domain" description="Sialate O-acetylesterase" evidence="4">
    <location>
        <begin position="281"/>
        <end position="387"/>
    </location>
</feature>